<evidence type="ECO:0000313" key="2">
    <source>
        <dbReference type="Proteomes" id="UP000003042"/>
    </source>
</evidence>
<proteinExistence type="predicted"/>
<sequence>MTFLTYSLLALSIPRSFIKQIHRHKIYKKALAFSREIGLG</sequence>
<name>A0ABC9NJ62_ESCAT</name>
<dbReference type="EMBL" id="ABKX01000013">
    <property type="protein sequence ID" value="EDS90307.1"/>
    <property type="molecule type" value="Genomic_DNA"/>
</dbReference>
<protein>
    <submittedName>
        <fullName evidence="1">Uncharacterized protein</fullName>
    </submittedName>
</protein>
<dbReference type="AlphaFoldDB" id="A0ABC9NJ62"/>
<comment type="caution">
    <text evidence="1">The sequence shown here is derived from an EMBL/GenBank/DDBJ whole genome shotgun (WGS) entry which is preliminary data.</text>
</comment>
<accession>A0ABC9NJ62</accession>
<evidence type="ECO:0000313" key="1">
    <source>
        <dbReference type="EMBL" id="EDS90307.1"/>
    </source>
</evidence>
<organism evidence="1 2">
    <name type="scientific">Escherichia albertii (strain TW07627)</name>
    <dbReference type="NCBI Taxonomy" id="502347"/>
    <lineage>
        <taxon>Bacteria</taxon>
        <taxon>Pseudomonadati</taxon>
        <taxon>Pseudomonadota</taxon>
        <taxon>Gammaproteobacteria</taxon>
        <taxon>Enterobacterales</taxon>
        <taxon>Enterobacteriaceae</taxon>
        <taxon>Escherichia</taxon>
    </lineage>
</organism>
<dbReference type="Proteomes" id="UP000003042">
    <property type="component" value="Unassembled WGS sequence"/>
</dbReference>
<reference evidence="1 2" key="1">
    <citation type="submission" date="2008-02" db="EMBL/GenBank/DDBJ databases">
        <title>Annotation of Escherichia albertii TW07627.</title>
        <authorList>
            <person name="Sutton G."/>
            <person name="Whittam T.S."/>
            <person name="Sebastian Y."/>
        </authorList>
    </citation>
    <scope>NUCLEOTIDE SEQUENCE [LARGE SCALE GENOMIC DNA]</scope>
    <source>
        <strain evidence="1 2">TW07627</strain>
    </source>
</reference>
<gene>
    <name evidence="1" type="ORF">ESCAB7627_2277</name>
</gene>